<evidence type="ECO:0000313" key="2">
    <source>
        <dbReference type="Proteomes" id="UP000484015"/>
    </source>
</evidence>
<evidence type="ECO:0000313" key="1">
    <source>
        <dbReference type="EMBL" id="MTW02730.1"/>
    </source>
</evidence>
<accession>A0A6L6PZF6</accession>
<proteinExistence type="predicted"/>
<gene>
    <name evidence="1" type="ORF">GM668_11615</name>
</gene>
<dbReference type="Proteomes" id="UP000484015">
    <property type="component" value="Unassembled WGS sequence"/>
</dbReference>
<comment type="caution">
    <text evidence="1">The sequence shown here is derived from an EMBL/GenBank/DDBJ whole genome shotgun (WGS) entry which is preliminary data.</text>
</comment>
<organism evidence="1 2">
    <name type="scientific">Pseudoduganella ginsengisoli</name>
    <dbReference type="NCBI Taxonomy" id="1462440"/>
    <lineage>
        <taxon>Bacteria</taxon>
        <taxon>Pseudomonadati</taxon>
        <taxon>Pseudomonadota</taxon>
        <taxon>Betaproteobacteria</taxon>
        <taxon>Burkholderiales</taxon>
        <taxon>Oxalobacteraceae</taxon>
        <taxon>Telluria group</taxon>
        <taxon>Pseudoduganella</taxon>
    </lineage>
</organism>
<name>A0A6L6PZF6_9BURK</name>
<keyword evidence="2" id="KW-1185">Reference proteome</keyword>
<reference evidence="1 2" key="1">
    <citation type="submission" date="2019-11" db="EMBL/GenBank/DDBJ databases">
        <title>Type strains purchased from KCTC, JCM and DSMZ.</title>
        <authorList>
            <person name="Lu H."/>
        </authorList>
    </citation>
    <scope>NUCLEOTIDE SEQUENCE [LARGE SCALE GENOMIC DNA]</scope>
    <source>
        <strain evidence="1 2">KCTC 42409</strain>
    </source>
</reference>
<dbReference type="AlphaFoldDB" id="A0A6L6PZF6"/>
<dbReference type="EMBL" id="WNLA01000006">
    <property type="protein sequence ID" value="MTW02730.1"/>
    <property type="molecule type" value="Genomic_DNA"/>
</dbReference>
<dbReference type="RefSeq" id="WP_155439126.1">
    <property type="nucleotide sequence ID" value="NZ_WNLA01000006.1"/>
</dbReference>
<sequence>MKPILAGIAVALSINAVALAAYHHWVIQPIPVVGVVDAWLVFREEQTRHLQAVSSGTDDVARSKALAAARDFAAGYPARLAELQRDCGCLVVDRSAIAALPDGVQDLTPLLRQRVRP</sequence>
<dbReference type="OrthoDB" id="8812451at2"/>
<protein>
    <submittedName>
        <fullName evidence="1">Uncharacterized protein</fullName>
    </submittedName>
</protein>